<organism evidence="1 2">
    <name type="scientific">Peronospora effusa</name>
    <dbReference type="NCBI Taxonomy" id="542832"/>
    <lineage>
        <taxon>Eukaryota</taxon>
        <taxon>Sar</taxon>
        <taxon>Stramenopiles</taxon>
        <taxon>Oomycota</taxon>
        <taxon>Peronosporomycetes</taxon>
        <taxon>Peronosporales</taxon>
        <taxon>Peronosporaceae</taxon>
        <taxon>Peronospora</taxon>
    </lineage>
</organism>
<evidence type="ECO:0000313" key="2">
    <source>
        <dbReference type="Proteomes" id="UP000286097"/>
    </source>
</evidence>
<name>A0A3R7W2X1_9STRA</name>
<sequence length="80" mass="9201">MVFICYKQQKQNRMSSGWVEEVTFCTSNVSKRYLLLKVITASTDKFAHIIKEDDVAVAHTAHRSKLDRKHKPRTLFFGGG</sequence>
<dbReference type="VEuPathDB" id="FungiDB:DD237_008080"/>
<gene>
    <name evidence="1" type="ORF">DD237_008080</name>
</gene>
<evidence type="ECO:0000313" key="1">
    <source>
        <dbReference type="EMBL" id="RQM09482.1"/>
    </source>
</evidence>
<accession>A0A3R7W2X1</accession>
<dbReference type="AlphaFoldDB" id="A0A3R7W2X1"/>
<protein>
    <submittedName>
        <fullName evidence="1">Uncharacterized protein</fullName>
    </submittedName>
</protein>
<proteinExistence type="predicted"/>
<comment type="caution">
    <text evidence="1">The sequence shown here is derived from an EMBL/GenBank/DDBJ whole genome shotgun (WGS) entry which is preliminary data.</text>
</comment>
<dbReference type="EMBL" id="QKXF01000696">
    <property type="protein sequence ID" value="RQM09482.1"/>
    <property type="molecule type" value="Genomic_DNA"/>
</dbReference>
<reference evidence="1 2" key="1">
    <citation type="submission" date="2018-06" db="EMBL/GenBank/DDBJ databases">
        <title>Comparative genomics of downy mildews reveals potential adaptations to biotrophy.</title>
        <authorList>
            <person name="Fletcher K."/>
            <person name="Klosterman S.J."/>
            <person name="Derevnina L."/>
            <person name="Martin F."/>
            <person name="Koike S."/>
            <person name="Reyes Chin-Wo S."/>
            <person name="Mou B."/>
            <person name="Michelmore R."/>
        </authorList>
    </citation>
    <scope>NUCLEOTIDE SEQUENCE [LARGE SCALE GENOMIC DNA]</scope>
    <source>
        <strain evidence="1 2">R13</strain>
    </source>
</reference>
<dbReference type="Proteomes" id="UP000286097">
    <property type="component" value="Unassembled WGS sequence"/>
</dbReference>